<feature type="transmembrane region" description="Helical" evidence="2">
    <location>
        <begin position="237"/>
        <end position="259"/>
    </location>
</feature>
<proteinExistence type="predicted"/>
<feature type="transmembrane region" description="Helical" evidence="2">
    <location>
        <begin position="99"/>
        <end position="117"/>
    </location>
</feature>
<sequence>MAAIASGQSDDDAARKAVMAVVQVWLDRLQLVSVITTFFASIDCTLLSFTSALAHIGSTDVSSWTNTVQVMNASLAGALIFHVCAGEDRSEASANRDAHYLQFLPAIASFVGSFVLIRYRLIDAKDHVPRVPTQSSTPMPPNAEIRPDPPRFLSSPPLDKPSHSQSSEHTSFMQPPFLQPAHIMNLFTMWQTWSDTVTDLQGRVFIHQVQLFHWFRSPNNGTNLDPPIKLLSNCHSLSVTMTVIGFILALLGILTFVWTSLPVNVGVFASVCLGTCLTAITLTFSLS</sequence>
<comment type="caution">
    <text evidence="3">The sequence shown here is derived from an EMBL/GenBank/DDBJ whole genome shotgun (WGS) entry which is preliminary data.</text>
</comment>
<feature type="region of interest" description="Disordered" evidence="1">
    <location>
        <begin position="130"/>
        <end position="171"/>
    </location>
</feature>
<evidence type="ECO:0000313" key="3">
    <source>
        <dbReference type="EMBL" id="PSR71172.1"/>
    </source>
</evidence>
<evidence type="ECO:0000313" key="4">
    <source>
        <dbReference type="Proteomes" id="UP000186601"/>
    </source>
</evidence>
<organism evidence="3 4">
    <name type="scientific">Hermanssonia centrifuga</name>
    <dbReference type="NCBI Taxonomy" id="98765"/>
    <lineage>
        <taxon>Eukaryota</taxon>
        <taxon>Fungi</taxon>
        <taxon>Dikarya</taxon>
        <taxon>Basidiomycota</taxon>
        <taxon>Agaricomycotina</taxon>
        <taxon>Agaricomycetes</taxon>
        <taxon>Polyporales</taxon>
        <taxon>Meruliaceae</taxon>
        <taxon>Hermanssonia</taxon>
    </lineage>
</organism>
<dbReference type="AlphaFoldDB" id="A0A2R6NGS7"/>
<dbReference type="Proteomes" id="UP000186601">
    <property type="component" value="Unassembled WGS sequence"/>
</dbReference>
<reference evidence="3 4" key="1">
    <citation type="submission" date="2018-02" db="EMBL/GenBank/DDBJ databases">
        <title>Genome sequence of the basidiomycete white-rot fungus Phlebia centrifuga.</title>
        <authorList>
            <person name="Granchi Z."/>
            <person name="Peng M."/>
            <person name="de Vries R.P."/>
            <person name="Hilden K."/>
            <person name="Makela M.R."/>
            <person name="Grigoriev I."/>
            <person name="Riley R."/>
        </authorList>
    </citation>
    <scope>NUCLEOTIDE SEQUENCE [LARGE SCALE GENOMIC DNA]</scope>
    <source>
        <strain evidence="3 4">FBCC195</strain>
    </source>
</reference>
<protein>
    <recommendedName>
        <fullName evidence="5">Transmembrane protein</fullName>
    </recommendedName>
</protein>
<evidence type="ECO:0000256" key="1">
    <source>
        <dbReference type="SAM" id="MobiDB-lite"/>
    </source>
</evidence>
<name>A0A2R6NGS7_9APHY</name>
<dbReference type="OrthoDB" id="2653987at2759"/>
<accession>A0A2R6NGS7</accession>
<keyword evidence="2" id="KW-0472">Membrane</keyword>
<keyword evidence="2" id="KW-0812">Transmembrane</keyword>
<keyword evidence="4" id="KW-1185">Reference proteome</keyword>
<evidence type="ECO:0000256" key="2">
    <source>
        <dbReference type="SAM" id="Phobius"/>
    </source>
</evidence>
<evidence type="ECO:0008006" key="5">
    <source>
        <dbReference type="Google" id="ProtNLM"/>
    </source>
</evidence>
<dbReference type="EMBL" id="MLYV02001293">
    <property type="protein sequence ID" value="PSR71172.1"/>
    <property type="molecule type" value="Genomic_DNA"/>
</dbReference>
<gene>
    <name evidence="3" type="ORF">PHLCEN_2v12946</name>
</gene>
<feature type="transmembrane region" description="Helical" evidence="2">
    <location>
        <begin position="265"/>
        <end position="286"/>
    </location>
</feature>
<keyword evidence="2" id="KW-1133">Transmembrane helix</keyword>